<name>A0A8S2B1W7_ARAAE</name>
<evidence type="ECO:0000259" key="1">
    <source>
        <dbReference type="Pfam" id="PF03372"/>
    </source>
</evidence>
<organism evidence="2 3">
    <name type="scientific">Arabidopsis arenosa</name>
    <name type="common">Sand rock-cress</name>
    <name type="synonym">Cardaminopsis arenosa</name>
    <dbReference type="NCBI Taxonomy" id="38785"/>
    <lineage>
        <taxon>Eukaryota</taxon>
        <taxon>Viridiplantae</taxon>
        <taxon>Streptophyta</taxon>
        <taxon>Embryophyta</taxon>
        <taxon>Tracheophyta</taxon>
        <taxon>Spermatophyta</taxon>
        <taxon>Magnoliopsida</taxon>
        <taxon>eudicotyledons</taxon>
        <taxon>Gunneridae</taxon>
        <taxon>Pentapetalae</taxon>
        <taxon>rosids</taxon>
        <taxon>malvids</taxon>
        <taxon>Brassicales</taxon>
        <taxon>Brassicaceae</taxon>
        <taxon>Camelineae</taxon>
        <taxon>Arabidopsis</taxon>
    </lineage>
</organism>
<dbReference type="SUPFAM" id="SSF56219">
    <property type="entry name" value="DNase I-like"/>
    <property type="match status" value="1"/>
</dbReference>
<protein>
    <recommendedName>
        <fullName evidence="1">Endonuclease/exonuclease/phosphatase domain-containing protein</fullName>
    </recommendedName>
</protein>
<reference evidence="2" key="1">
    <citation type="submission" date="2021-01" db="EMBL/GenBank/DDBJ databases">
        <authorList>
            <person name="Bezrukov I."/>
        </authorList>
    </citation>
    <scope>NUCLEOTIDE SEQUENCE</scope>
</reference>
<evidence type="ECO:0000313" key="2">
    <source>
        <dbReference type="EMBL" id="CAE6219616.1"/>
    </source>
</evidence>
<dbReference type="GO" id="GO:0003824">
    <property type="term" value="F:catalytic activity"/>
    <property type="evidence" value="ECO:0007669"/>
    <property type="project" value="InterPro"/>
</dbReference>
<dbReference type="AlphaFoldDB" id="A0A8S2B1W7"/>
<dbReference type="Proteomes" id="UP000682877">
    <property type="component" value="Chromosome 8"/>
</dbReference>
<dbReference type="EMBL" id="LR999458">
    <property type="protein sequence ID" value="CAE6219616.1"/>
    <property type="molecule type" value="Genomic_DNA"/>
</dbReference>
<dbReference type="Gene3D" id="3.60.10.10">
    <property type="entry name" value="Endonuclease/exonuclease/phosphatase"/>
    <property type="match status" value="1"/>
</dbReference>
<feature type="domain" description="Endonuclease/exonuclease/phosphatase" evidence="1">
    <location>
        <begin position="129"/>
        <end position="306"/>
    </location>
</feature>
<keyword evidence="3" id="KW-1185">Reference proteome</keyword>
<sequence length="334" mass="37582">MSWVPESAIVFGEGSCSSFRSEPSLEGSTVFKTGLSEASFSGTFLKNGKPRKRPFKSRRRKTVKQVIGGTVQEEIPEVDKAKELMAERAEIVVYKRKATDEAKVPSKVAKRNTKEMVPKEGLSKQDVVVDLQEWLGYERVYTVNPVGLSGGLALFWKKGVSVDIKYADKNLIDLFVQFGSVEFHVSCVYGDPAYSSRPLLWERLSRIGVKSKESWCMVGDFNAIIHNGEKLGGPRRGDASFLPFKEMLQTCGMTELPSQGNSFTWGGMRSNMWIQSKLDRCFGNKRWSTQFPIANQTFLEKRGSDHRPVLRLKRLFKRRGGVVTGTGLKRFQTS</sequence>
<dbReference type="Pfam" id="PF03372">
    <property type="entry name" value="Exo_endo_phos"/>
    <property type="match status" value="1"/>
</dbReference>
<dbReference type="InterPro" id="IPR005135">
    <property type="entry name" value="Endo/exonuclease/phosphatase"/>
</dbReference>
<dbReference type="InterPro" id="IPR036691">
    <property type="entry name" value="Endo/exonu/phosph_ase_sf"/>
</dbReference>
<dbReference type="PANTHER" id="PTHR33710:SF62">
    <property type="entry name" value="DUF4283 DOMAIN PROTEIN"/>
    <property type="match status" value="1"/>
</dbReference>
<evidence type="ECO:0000313" key="3">
    <source>
        <dbReference type="Proteomes" id="UP000682877"/>
    </source>
</evidence>
<accession>A0A8S2B1W7</accession>
<dbReference type="PANTHER" id="PTHR33710">
    <property type="entry name" value="BNAC02G09200D PROTEIN"/>
    <property type="match status" value="1"/>
</dbReference>
<gene>
    <name evidence="2" type="ORF">AARE701A_LOCUS20534</name>
</gene>
<proteinExistence type="predicted"/>